<evidence type="ECO:0000256" key="3">
    <source>
        <dbReference type="ARBA" id="ARBA00022438"/>
    </source>
</evidence>
<reference evidence="11 12" key="1">
    <citation type="submission" date="2020-08" db="EMBL/GenBank/DDBJ databases">
        <authorList>
            <person name="Liu C."/>
            <person name="Sun Q."/>
        </authorList>
    </citation>
    <scope>NUCLEOTIDE SEQUENCE [LARGE SCALE GENOMIC DNA]</scope>
    <source>
        <strain evidence="11 12">NSJ-22</strain>
    </source>
</reference>
<gene>
    <name evidence="11" type="ORF">H8909_06990</name>
</gene>
<dbReference type="Gene3D" id="2.30.250.10">
    <property type="entry name" value="Aminopeptidase i, Domain 2"/>
    <property type="match status" value="1"/>
</dbReference>
<dbReference type="InterPro" id="IPR001948">
    <property type="entry name" value="Peptidase_M18"/>
</dbReference>
<dbReference type="Proteomes" id="UP000603474">
    <property type="component" value="Unassembled WGS sequence"/>
</dbReference>
<dbReference type="SUPFAM" id="SSF101821">
    <property type="entry name" value="Aminopeptidase/glucanase lid domain"/>
    <property type="match status" value="1"/>
</dbReference>
<dbReference type="InterPro" id="IPR023358">
    <property type="entry name" value="Peptidase_M18_dom2"/>
</dbReference>
<dbReference type="NCBIfam" id="NF002600">
    <property type="entry name" value="PRK02256.1"/>
    <property type="match status" value="1"/>
</dbReference>
<evidence type="ECO:0000256" key="8">
    <source>
        <dbReference type="ARBA" id="ARBA00023049"/>
    </source>
</evidence>
<comment type="similarity">
    <text evidence="2 9">Belongs to the peptidase M18 family.</text>
</comment>
<organism evidence="11 12">
    <name type="scientific">Catenibacterium faecis</name>
    <dbReference type="NCBI Taxonomy" id="2764323"/>
    <lineage>
        <taxon>Bacteria</taxon>
        <taxon>Bacillati</taxon>
        <taxon>Bacillota</taxon>
        <taxon>Erysipelotrichia</taxon>
        <taxon>Erysipelotrichales</taxon>
        <taxon>Coprobacillaceae</taxon>
        <taxon>Catenibacterium</taxon>
    </lineage>
</organism>
<keyword evidence="5 9" id="KW-0479">Metal-binding</keyword>
<evidence type="ECO:0000256" key="9">
    <source>
        <dbReference type="RuleBase" id="RU004386"/>
    </source>
</evidence>
<dbReference type="RefSeq" id="WP_187012308.1">
    <property type="nucleotide sequence ID" value="NZ_JACRWG010000025.1"/>
</dbReference>
<keyword evidence="4 9" id="KW-0645">Protease</keyword>
<accession>A0ABR7KBA3</accession>
<evidence type="ECO:0000256" key="4">
    <source>
        <dbReference type="ARBA" id="ARBA00022670"/>
    </source>
</evidence>
<keyword evidence="3 9" id="KW-0031">Aminopeptidase</keyword>
<evidence type="ECO:0000256" key="10">
    <source>
        <dbReference type="RuleBase" id="RU004387"/>
    </source>
</evidence>
<keyword evidence="8 9" id="KW-0482">Metalloprotease</keyword>
<keyword evidence="7 9" id="KW-0862">Zinc</keyword>
<proteinExistence type="inferred from homology"/>
<keyword evidence="6 9" id="KW-0378">Hydrolase</keyword>
<evidence type="ECO:0000256" key="5">
    <source>
        <dbReference type="ARBA" id="ARBA00022723"/>
    </source>
</evidence>
<evidence type="ECO:0000256" key="7">
    <source>
        <dbReference type="ARBA" id="ARBA00022833"/>
    </source>
</evidence>
<dbReference type="PANTHER" id="PTHR28570:SF2">
    <property type="entry name" value="M18 FAMILY AMINOPEPTIDASE 1-RELATED"/>
    <property type="match status" value="1"/>
</dbReference>
<evidence type="ECO:0000256" key="2">
    <source>
        <dbReference type="ARBA" id="ARBA00008290"/>
    </source>
</evidence>
<keyword evidence="12" id="KW-1185">Reference proteome</keyword>
<dbReference type="EMBL" id="JACRWG010000025">
    <property type="protein sequence ID" value="MBC6009989.1"/>
    <property type="molecule type" value="Genomic_DNA"/>
</dbReference>
<sequence>MYAKNTWEKYKDNLNEVMEYNEGYKDYISKNKTERACVKDSTRLAKEKGFKPLDSFETLKPGDKVYVNNRDKNIALFVIGNKPLTEGMRILGAHIDSPRMDLKQNPLYESEGFVLADTHYYGGVKKYQWVTIPLSLYGVVAKKDGTVVDVVIGEDDNDPVVGISDLLIHLAAEQLDKKAAKVIEGENLDVTLGNMPLVGEEKDAVKANILKLLKDKYDIEEEDFVSAEIEVVPSGKARDYGLDRSMIAGYGHDDRVCAYTSLTAILDMDVCDYTCCTILVDKEEIGSVGATGAQSLFFENTVGEMLVKMGIDSFVQTRLTLSRSKMLSSDVSAGVDPLFVSVNDKKNAAYLGNGIVFNKYTGARGKSGSNDASAEYVARIRAVMDESNIHYQTAELGKVDLGGGGTIAYILGNYNMDVIDAGIAVLNMHAPMEVVSKVDVYETYQAYKAFLKNA</sequence>
<evidence type="ECO:0000313" key="11">
    <source>
        <dbReference type="EMBL" id="MBC6009989.1"/>
    </source>
</evidence>
<name>A0ABR7KBA3_9FIRM</name>
<dbReference type="SUPFAM" id="SSF53187">
    <property type="entry name" value="Zn-dependent exopeptidases"/>
    <property type="match status" value="1"/>
</dbReference>
<evidence type="ECO:0000256" key="6">
    <source>
        <dbReference type="ARBA" id="ARBA00022801"/>
    </source>
</evidence>
<comment type="cofactor">
    <cofactor evidence="1 10">
        <name>Zn(2+)</name>
        <dbReference type="ChEBI" id="CHEBI:29105"/>
    </cofactor>
</comment>
<evidence type="ECO:0000256" key="1">
    <source>
        <dbReference type="ARBA" id="ARBA00001947"/>
    </source>
</evidence>
<dbReference type="PANTHER" id="PTHR28570">
    <property type="entry name" value="ASPARTYL AMINOPEPTIDASE"/>
    <property type="match status" value="1"/>
</dbReference>
<protein>
    <recommendedName>
        <fullName evidence="10">M18 family aminopeptidase</fullName>
        <ecNumber evidence="10">3.4.11.-</ecNumber>
    </recommendedName>
</protein>
<dbReference type="PRINTS" id="PR00932">
    <property type="entry name" value="AMINO1PTASE"/>
</dbReference>
<evidence type="ECO:0000313" key="12">
    <source>
        <dbReference type="Proteomes" id="UP000603474"/>
    </source>
</evidence>
<dbReference type="GO" id="GO:0004177">
    <property type="term" value="F:aminopeptidase activity"/>
    <property type="evidence" value="ECO:0007669"/>
    <property type="project" value="UniProtKB-KW"/>
</dbReference>
<comment type="caution">
    <text evidence="11">The sequence shown here is derived from an EMBL/GenBank/DDBJ whole genome shotgun (WGS) entry which is preliminary data.</text>
</comment>
<dbReference type="Gene3D" id="3.40.630.10">
    <property type="entry name" value="Zn peptidases"/>
    <property type="match status" value="1"/>
</dbReference>
<dbReference type="Pfam" id="PF02127">
    <property type="entry name" value="Peptidase_M18"/>
    <property type="match status" value="1"/>
</dbReference>
<dbReference type="EC" id="3.4.11.-" evidence="10"/>